<dbReference type="Proteomes" id="UP000504624">
    <property type="component" value="Unplaced"/>
</dbReference>
<name>A0A6J0G7G1_9PASS</name>
<dbReference type="GO" id="GO:0016874">
    <property type="term" value="F:ligase activity"/>
    <property type="evidence" value="ECO:0007669"/>
    <property type="project" value="UniProtKB-KW"/>
</dbReference>
<feature type="domain" description="PheRS DNA binding" evidence="2">
    <location>
        <begin position="63"/>
        <end position="125"/>
    </location>
</feature>
<dbReference type="Gene3D" id="3.30.1370.240">
    <property type="match status" value="1"/>
</dbReference>
<evidence type="ECO:0000313" key="4">
    <source>
        <dbReference type="RefSeq" id="XP_017659258.1"/>
    </source>
</evidence>
<reference evidence="4" key="1">
    <citation type="submission" date="2025-08" db="UniProtKB">
        <authorList>
            <consortium name="RefSeq"/>
        </authorList>
    </citation>
    <scope>IDENTIFICATION</scope>
</reference>
<proteinExistence type="predicted"/>
<keyword evidence="3" id="KW-1185">Reference proteome</keyword>
<keyword evidence="4" id="KW-0436">Ligase</keyword>
<feature type="region of interest" description="Disordered" evidence="1">
    <location>
        <begin position="1"/>
        <end position="52"/>
    </location>
</feature>
<sequence length="166" mass="17449">MTSSCSLMTSHRPRDPPRGRFAAPKMAPAPLPRWRPSHPPPPRPHFRVCPAPLPAGPGSLPAMAPSVAELLLQRLDRAGAPPEGLCSLQAAAELGVDHQTLVGAVKSLQALGEVIEAEPRAATRWELSPEGEEVLRDGSPEVRLFRSLPEQGVTQGEAAVGTGGGT</sequence>
<feature type="compositionally biased region" description="Pro residues" evidence="1">
    <location>
        <begin position="27"/>
        <end position="43"/>
    </location>
</feature>
<evidence type="ECO:0000256" key="1">
    <source>
        <dbReference type="SAM" id="MobiDB-lite"/>
    </source>
</evidence>
<dbReference type="RefSeq" id="XP_017659258.1">
    <property type="nucleotide sequence ID" value="XM_017803769.1"/>
</dbReference>
<organism evidence="3 4">
    <name type="scientific">Lepidothrix coronata</name>
    <name type="common">blue-crowned manakin</name>
    <dbReference type="NCBI Taxonomy" id="321398"/>
    <lineage>
        <taxon>Eukaryota</taxon>
        <taxon>Metazoa</taxon>
        <taxon>Chordata</taxon>
        <taxon>Craniata</taxon>
        <taxon>Vertebrata</taxon>
        <taxon>Euteleostomi</taxon>
        <taxon>Archelosauria</taxon>
        <taxon>Archosauria</taxon>
        <taxon>Dinosauria</taxon>
        <taxon>Saurischia</taxon>
        <taxon>Theropoda</taxon>
        <taxon>Coelurosauria</taxon>
        <taxon>Aves</taxon>
        <taxon>Neognathae</taxon>
        <taxon>Neoaves</taxon>
        <taxon>Telluraves</taxon>
        <taxon>Australaves</taxon>
        <taxon>Passeriformes</taxon>
        <taxon>Pipridae</taxon>
        <taxon>Lepidothrix</taxon>
    </lineage>
</organism>
<accession>A0A6J0G7G1</accession>
<dbReference type="AlphaFoldDB" id="A0A6J0G7G1"/>
<dbReference type="CTD" id="2193"/>
<dbReference type="InterPro" id="IPR040724">
    <property type="entry name" value="PheRS_DBD1"/>
</dbReference>
<evidence type="ECO:0000259" key="2">
    <source>
        <dbReference type="Pfam" id="PF18552"/>
    </source>
</evidence>
<dbReference type="Pfam" id="PF18552">
    <property type="entry name" value="PheRS_DBD1"/>
    <property type="match status" value="1"/>
</dbReference>
<protein>
    <submittedName>
        <fullName evidence="4">Phenylalanine--tRNA ligase alpha subunit</fullName>
    </submittedName>
</protein>
<dbReference type="OrthoDB" id="238316at2759"/>
<dbReference type="GeneID" id="108491986"/>
<gene>
    <name evidence="4" type="primary">FARSA</name>
</gene>
<feature type="non-terminal residue" evidence="4">
    <location>
        <position position="166"/>
    </location>
</feature>
<evidence type="ECO:0000313" key="3">
    <source>
        <dbReference type="Proteomes" id="UP000504624"/>
    </source>
</evidence>